<accession>A0A9D4XI89</accession>
<dbReference type="Gramene" id="Psat04G0530400-T1">
    <property type="protein sequence ID" value="KAI5421813.1"/>
    <property type="gene ID" value="KIW84_045304"/>
</dbReference>
<feature type="compositionally biased region" description="Basic residues" evidence="1">
    <location>
        <begin position="113"/>
        <end position="125"/>
    </location>
</feature>
<gene>
    <name evidence="2" type="ORF">KIW84_045304</name>
</gene>
<sequence length="227" mass="26363">MKIKKRPNKILTKTTLLVKRQTNTIIRIQTMTLTQASRFSPKSSHIIKTKLHSTQILKTLTMITTTLPAPTTLRIITAPPTTTINRHKTLNTLTTPRRVAGTNTKTPTNTRNRTNRFRSRPKHVPRTSLTRPRVLPNQTIRFNPEHSRRTNTIRSSFRESKRRRWRIRVFEIEPVEIRNIHLWNIAKFLAIPVTGGPIRNGAVVNKLELTVVRWIQPQRIKSISRVC</sequence>
<name>A0A9D4XI89_PEA</name>
<reference evidence="2 3" key="1">
    <citation type="journal article" date="2022" name="Nat. Genet.">
        <title>Improved pea reference genome and pan-genome highlight genomic features and evolutionary characteristics.</title>
        <authorList>
            <person name="Yang T."/>
            <person name="Liu R."/>
            <person name="Luo Y."/>
            <person name="Hu S."/>
            <person name="Wang D."/>
            <person name="Wang C."/>
            <person name="Pandey M.K."/>
            <person name="Ge S."/>
            <person name="Xu Q."/>
            <person name="Li N."/>
            <person name="Li G."/>
            <person name="Huang Y."/>
            <person name="Saxena R.K."/>
            <person name="Ji Y."/>
            <person name="Li M."/>
            <person name="Yan X."/>
            <person name="He Y."/>
            <person name="Liu Y."/>
            <person name="Wang X."/>
            <person name="Xiang C."/>
            <person name="Varshney R.K."/>
            <person name="Ding H."/>
            <person name="Gao S."/>
            <person name="Zong X."/>
        </authorList>
    </citation>
    <scope>NUCLEOTIDE SEQUENCE [LARGE SCALE GENOMIC DNA]</scope>
    <source>
        <strain evidence="2 3">cv. Zhongwan 6</strain>
    </source>
</reference>
<comment type="caution">
    <text evidence="2">The sequence shown here is derived from an EMBL/GenBank/DDBJ whole genome shotgun (WGS) entry which is preliminary data.</text>
</comment>
<dbReference type="EMBL" id="JAMSHJ010000004">
    <property type="protein sequence ID" value="KAI5421813.1"/>
    <property type="molecule type" value="Genomic_DNA"/>
</dbReference>
<evidence type="ECO:0000313" key="2">
    <source>
        <dbReference type="EMBL" id="KAI5421813.1"/>
    </source>
</evidence>
<protein>
    <submittedName>
        <fullName evidence="2">Uncharacterized protein</fullName>
    </submittedName>
</protein>
<feature type="compositionally biased region" description="Low complexity" evidence="1">
    <location>
        <begin position="102"/>
        <end position="112"/>
    </location>
</feature>
<dbReference type="AlphaFoldDB" id="A0A9D4XI89"/>
<keyword evidence="3" id="KW-1185">Reference proteome</keyword>
<evidence type="ECO:0000256" key="1">
    <source>
        <dbReference type="SAM" id="MobiDB-lite"/>
    </source>
</evidence>
<proteinExistence type="predicted"/>
<feature type="region of interest" description="Disordered" evidence="1">
    <location>
        <begin position="98"/>
        <end position="132"/>
    </location>
</feature>
<organism evidence="2 3">
    <name type="scientific">Pisum sativum</name>
    <name type="common">Garden pea</name>
    <name type="synonym">Lathyrus oleraceus</name>
    <dbReference type="NCBI Taxonomy" id="3888"/>
    <lineage>
        <taxon>Eukaryota</taxon>
        <taxon>Viridiplantae</taxon>
        <taxon>Streptophyta</taxon>
        <taxon>Embryophyta</taxon>
        <taxon>Tracheophyta</taxon>
        <taxon>Spermatophyta</taxon>
        <taxon>Magnoliopsida</taxon>
        <taxon>eudicotyledons</taxon>
        <taxon>Gunneridae</taxon>
        <taxon>Pentapetalae</taxon>
        <taxon>rosids</taxon>
        <taxon>fabids</taxon>
        <taxon>Fabales</taxon>
        <taxon>Fabaceae</taxon>
        <taxon>Papilionoideae</taxon>
        <taxon>50 kb inversion clade</taxon>
        <taxon>NPAAA clade</taxon>
        <taxon>Hologalegina</taxon>
        <taxon>IRL clade</taxon>
        <taxon>Fabeae</taxon>
        <taxon>Lathyrus</taxon>
    </lineage>
</organism>
<dbReference type="Proteomes" id="UP001058974">
    <property type="component" value="Chromosome 4"/>
</dbReference>
<evidence type="ECO:0000313" key="3">
    <source>
        <dbReference type="Proteomes" id="UP001058974"/>
    </source>
</evidence>